<comment type="caution">
    <text evidence="1">The sequence shown here is derived from an EMBL/GenBank/DDBJ whole genome shotgun (WGS) entry which is preliminary data.</text>
</comment>
<evidence type="ECO:0000313" key="1">
    <source>
        <dbReference type="EMBL" id="MPC41964.1"/>
    </source>
</evidence>
<dbReference type="AlphaFoldDB" id="A0A5B7FBV1"/>
<accession>A0A5B7FBV1</accession>
<name>A0A5B7FBV1_PORTR</name>
<protein>
    <submittedName>
        <fullName evidence="1">Uncharacterized protein</fullName>
    </submittedName>
</protein>
<evidence type="ECO:0000313" key="2">
    <source>
        <dbReference type="Proteomes" id="UP000324222"/>
    </source>
</evidence>
<dbReference type="Proteomes" id="UP000324222">
    <property type="component" value="Unassembled WGS sequence"/>
</dbReference>
<proteinExistence type="predicted"/>
<dbReference type="EMBL" id="VSRR010005254">
    <property type="protein sequence ID" value="MPC41964.1"/>
    <property type="molecule type" value="Genomic_DNA"/>
</dbReference>
<reference evidence="1 2" key="1">
    <citation type="submission" date="2019-05" db="EMBL/GenBank/DDBJ databases">
        <title>Another draft genome of Portunus trituberculatus and its Hox gene families provides insights of decapod evolution.</title>
        <authorList>
            <person name="Jeong J.-H."/>
            <person name="Song I."/>
            <person name="Kim S."/>
            <person name="Choi T."/>
            <person name="Kim D."/>
            <person name="Ryu S."/>
            <person name="Kim W."/>
        </authorList>
    </citation>
    <scope>NUCLEOTIDE SEQUENCE [LARGE SCALE GENOMIC DNA]</scope>
    <source>
        <tissue evidence="1">Muscle</tissue>
    </source>
</reference>
<gene>
    <name evidence="1" type="ORF">E2C01_035575</name>
</gene>
<keyword evidence="2" id="KW-1185">Reference proteome</keyword>
<sequence>MAPLPSLLPLKLNSFLKPLLTTPPSTPPSPAPSDYFMSSIKILRNDVFHAHAGLNPWEAYGSDRALPIVLKKFFMFISYLVACFRFFDYSFLCRLGWKY</sequence>
<organism evidence="1 2">
    <name type="scientific">Portunus trituberculatus</name>
    <name type="common">Swimming crab</name>
    <name type="synonym">Neptunus trituberculatus</name>
    <dbReference type="NCBI Taxonomy" id="210409"/>
    <lineage>
        <taxon>Eukaryota</taxon>
        <taxon>Metazoa</taxon>
        <taxon>Ecdysozoa</taxon>
        <taxon>Arthropoda</taxon>
        <taxon>Crustacea</taxon>
        <taxon>Multicrustacea</taxon>
        <taxon>Malacostraca</taxon>
        <taxon>Eumalacostraca</taxon>
        <taxon>Eucarida</taxon>
        <taxon>Decapoda</taxon>
        <taxon>Pleocyemata</taxon>
        <taxon>Brachyura</taxon>
        <taxon>Eubrachyura</taxon>
        <taxon>Portunoidea</taxon>
        <taxon>Portunidae</taxon>
        <taxon>Portuninae</taxon>
        <taxon>Portunus</taxon>
    </lineage>
</organism>